<sequence>MMDRRHFSAALLAALASAPALARADGTTELQRQMADIEKASGGRLGVCILDTGSGLRAGHRADERFPMCSTFKFLAAAAVLSRVDQGKERLERRIVIGQRDLIPHAPVTGKHLGEPGLSMAELCEAAVTLSDNPAANLMLASFGGPAGLTRYLRSLGDTQTRLDRNEPGLNESLPGDPRDTTTPAAMLATMQKILLGDALLPASRAQIQSWLDGCQTGARRLRAGVPADWAVGDKTGSGSRGSTCDIAILRPPGRAPILVTAYLTGTEASMDVRDAAIASVGALVNRASRPQS</sequence>
<dbReference type="PRINTS" id="PR00118">
    <property type="entry name" value="BLACTAMASEA"/>
</dbReference>
<keyword evidence="8" id="KW-0732">Signal</keyword>
<dbReference type="PANTHER" id="PTHR35333">
    <property type="entry name" value="BETA-LACTAMASE"/>
    <property type="match status" value="1"/>
</dbReference>
<reference evidence="10" key="1">
    <citation type="submission" date="2023-06" db="EMBL/GenBank/DDBJ databases">
        <authorList>
            <person name="Jiang Y."/>
            <person name="Liu Q."/>
        </authorList>
    </citation>
    <scope>NUCLEOTIDE SEQUENCE</scope>
    <source>
        <strain evidence="10">CGMCC 1.12090</strain>
    </source>
</reference>
<dbReference type="RefSeq" id="WP_301812830.1">
    <property type="nucleotide sequence ID" value="NZ_JAUJZH010000017.1"/>
</dbReference>
<protein>
    <recommendedName>
        <fullName evidence="3 6">Beta-lactamase</fullName>
        <ecNumber evidence="3 6">3.5.2.6</ecNumber>
    </recommendedName>
</protein>
<dbReference type="PROSITE" id="PS00146">
    <property type="entry name" value="BETA_LACTAMASE_A"/>
    <property type="match status" value="1"/>
</dbReference>
<dbReference type="Gene3D" id="3.40.710.10">
    <property type="entry name" value="DD-peptidase/beta-lactamase superfamily"/>
    <property type="match status" value="1"/>
</dbReference>
<dbReference type="EMBL" id="JAUKVY010000017">
    <property type="protein sequence ID" value="MDO1535121.1"/>
    <property type="molecule type" value="Genomic_DNA"/>
</dbReference>
<dbReference type="Pfam" id="PF13354">
    <property type="entry name" value="Beta-lactamase2"/>
    <property type="match status" value="1"/>
</dbReference>
<evidence type="ECO:0000313" key="10">
    <source>
        <dbReference type="EMBL" id="MDO1535121.1"/>
    </source>
</evidence>
<name>A0ABT8S880_9BURK</name>
<evidence type="ECO:0000256" key="1">
    <source>
        <dbReference type="ARBA" id="ARBA00001526"/>
    </source>
</evidence>
<evidence type="ECO:0000256" key="5">
    <source>
        <dbReference type="ARBA" id="ARBA00023251"/>
    </source>
</evidence>
<organism evidence="10 11">
    <name type="scientific">Variovorax ginsengisoli</name>
    <dbReference type="NCBI Taxonomy" id="363844"/>
    <lineage>
        <taxon>Bacteria</taxon>
        <taxon>Pseudomonadati</taxon>
        <taxon>Pseudomonadota</taxon>
        <taxon>Betaproteobacteria</taxon>
        <taxon>Burkholderiales</taxon>
        <taxon>Comamonadaceae</taxon>
        <taxon>Variovorax</taxon>
    </lineage>
</organism>
<evidence type="ECO:0000259" key="9">
    <source>
        <dbReference type="Pfam" id="PF13354"/>
    </source>
</evidence>
<dbReference type="SUPFAM" id="SSF56601">
    <property type="entry name" value="beta-lactamase/transpeptidase-like"/>
    <property type="match status" value="1"/>
</dbReference>
<dbReference type="EC" id="3.5.2.6" evidence="3 6"/>
<evidence type="ECO:0000256" key="8">
    <source>
        <dbReference type="SAM" id="SignalP"/>
    </source>
</evidence>
<dbReference type="InterPro" id="IPR012338">
    <property type="entry name" value="Beta-lactam/transpept-like"/>
</dbReference>
<comment type="similarity">
    <text evidence="2 6">Belongs to the class-A beta-lactamase family.</text>
</comment>
<dbReference type="NCBIfam" id="NF033103">
    <property type="entry name" value="bla_class_A"/>
    <property type="match status" value="1"/>
</dbReference>
<feature type="region of interest" description="Disordered" evidence="7">
    <location>
        <begin position="160"/>
        <end position="180"/>
    </location>
</feature>
<keyword evidence="5 6" id="KW-0046">Antibiotic resistance</keyword>
<proteinExistence type="inferred from homology"/>
<evidence type="ECO:0000313" key="11">
    <source>
        <dbReference type="Proteomes" id="UP001169027"/>
    </source>
</evidence>
<feature type="signal peptide" evidence="8">
    <location>
        <begin position="1"/>
        <end position="22"/>
    </location>
</feature>
<comment type="caution">
    <text evidence="10">The sequence shown here is derived from an EMBL/GenBank/DDBJ whole genome shotgun (WGS) entry which is preliminary data.</text>
</comment>
<dbReference type="Proteomes" id="UP001169027">
    <property type="component" value="Unassembled WGS sequence"/>
</dbReference>
<dbReference type="InterPro" id="IPR023650">
    <property type="entry name" value="Beta-lactam_class-A_AS"/>
</dbReference>
<comment type="catalytic activity">
    <reaction evidence="1 6">
        <text>a beta-lactam + H2O = a substituted beta-amino acid</text>
        <dbReference type="Rhea" id="RHEA:20401"/>
        <dbReference type="ChEBI" id="CHEBI:15377"/>
        <dbReference type="ChEBI" id="CHEBI:35627"/>
        <dbReference type="ChEBI" id="CHEBI:140347"/>
        <dbReference type="EC" id="3.5.2.6"/>
    </reaction>
</comment>
<evidence type="ECO:0000256" key="7">
    <source>
        <dbReference type="SAM" id="MobiDB-lite"/>
    </source>
</evidence>
<dbReference type="InterPro" id="IPR045155">
    <property type="entry name" value="Beta-lactam_cat"/>
</dbReference>
<evidence type="ECO:0000256" key="3">
    <source>
        <dbReference type="ARBA" id="ARBA00012865"/>
    </source>
</evidence>
<dbReference type="GO" id="GO:0008800">
    <property type="term" value="F:beta-lactamase activity"/>
    <property type="evidence" value="ECO:0007669"/>
    <property type="project" value="UniProtKB-EC"/>
</dbReference>
<dbReference type="InterPro" id="IPR000871">
    <property type="entry name" value="Beta-lactam_class-A"/>
</dbReference>
<dbReference type="PANTHER" id="PTHR35333:SF3">
    <property type="entry name" value="BETA-LACTAMASE-TYPE TRANSPEPTIDASE FOLD CONTAINING PROTEIN"/>
    <property type="match status" value="1"/>
</dbReference>
<accession>A0ABT8S880</accession>
<keyword evidence="11" id="KW-1185">Reference proteome</keyword>
<feature type="domain" description="Beta-lactamase class A catalytic" evidence="9">
    <location>
        <begin position="46"/>
        <end position="262"/>
    </location>
</feature>
<evidence type="ECO:0000256" key="2">
    <source>
        <dbReference type="ARBA" id="ARBA00009009"/>
    </source>
</evidence>
<feature type="chain" id="PRO_5045644855" description="Beta-lactamase" evidence="8">
    <location>
        <begin position="23"/>
        <end position="293"/>
    </location>
</feature>
<evidence type="ECO:0000256" key="6">
    <source>
        <dbReference type="RuleBase" id="RU361140"/>
    </source>
</evidence>
<gene>
    <name evidence="10" type="primary">bla</name>
    <name evidence="10" type="ORF">Q2T77_22760</name>
</gene>
<keyword evidence="4 6" id="KW-0378">Hydrolase</keyword>
<evidence type="ECO:0000256" key="4">
    <source>
        <dbReference type="ARBA" id="ARBA00022801"/>
    </source>
</evidence>